<feature type="transmembrane region" description="Helical" evidence="1">
    <location>
        <begin position="187"/>
        <end position="207"/>
    </location>
</feature>
<dbReference type="SUPFAM" id="SSF47789">
    <property type="entry name" value="C-terminal domain of RNA polymerase alpha subunit"/>
    <property type="match status" value="1"/>
</dbReference>
<evidence type="ECO:0000259" key="2">
    <source>
        <dbReference type="Pfam" id="PF03118"/>
    </source>
</evidence>
<organism evidence="3 4">
    <name type="scientific">Tissierella carlieri</name>
    <dbReference type="NCBI Taxonomy" id="689904"/>
    <lineage>
        <taxon>Bacteria</taxon>
        <taxon>Bacillati</taxon>
        <taxon>Bacillota</taxon>
        <taxon>Tissierellia</taxon>
        <taxon>Tissierellales</taxon>
        <taxon>Tissierellaceae</taxon>
        <taxon>Tissierella</taxon>
    </lineage>
</organism>
<dbReference type="Proteomes" id="UP001524478">
    <property type="component" value="Unassembled WGS sequence"/>
</dbReference>
<evidence type="ECO:0000313" key="3">
    <source>
        <dbReference type="EMBL" id="MCQ4924879.1"/>
    </source>
</evidence>
<dbReference type="Pfam" id="PF03118">
    <property type="entry name" value="RNA_pol_A_CTD"/>
    <property type="match status" value="1"/>
</dbReference>
<evidence type="ECO:0000313" key="4">
    <source>
        <dbReference type="Proteomes" id="UP001524478"/>
    </source>
</evidence>
<dbReference type="RefSeq" id="WP_256312469.1">
    <property type="nucleotide sequence ID" value="NZ_JANGAC010000016.1"/>
</dbReference>
<evidence type="ECO:0000256" key="1">
    <source>
        <dbReference type="SAM" id="Phobius"/>
    </source>
</evidence>
<comment type="caution">
    <text evidence="3">The sequence shown here is derived from an EMBL/GenBank/DDBJ whole genome shotgun (WGS) entry which is preliminary data.</text>
</comment>
<dbReference type="EMBL" id="JANGAC010000016">
    <property type="protein sequence ID" value="MCQ4924879.1"/>
    <property type="molecule type" value="Genomic_DNA"/>
</dbReference>
<gene>
    <name evidence="3" type="ORF">NE686_17385</name>
</gene>
<keyword evidence="1" id="KW-0472">Membrane</keyword>
<keyword evidence="4" id="KW-1185">Reference proteome</keyword>
<dbReference type="Gene3D" id="1.10.150.20">
    <property type="entry name" value="5' to 3' exonuclease, C-terminal subdomain"/>
    <property type="match status" value="1"/>
</dbReference>
<proteinExistence type="predicted"/>
<reference evidence="3 4" key="1">
    <citation type="submission" date="2022-06" db="EMBL/GenBank/DDBJ databases">
        <title>Isolation of gut microbiota from human fecal samples.</title>
        <authorList>
            <person name="Pamer E.G."/>
            <person name="Barat B."/>
            <person name="Waligurski E."/>
            <person name="Medina S."/>
            <person name="Paddock L."/>
            <person name="Mostad J."/>
        </authorList>
    </citation>
    <scope>NUCLEOTIDE SEQUENCE [LARGE SCALE GENOMIC DNA]</scope>
    <source>
        <strain evidence="3 4">DFI.7.95</strain>
    </source>
</reference>
<keyword evidence="1" id="KW-0812">Transmembrane</keyword>
<keyword evidence="1" id="KW-1133">Transmembrane helix</keyword>
<accession>A0ABT1SEG6</accession>
<feature type="domain" description="RNA polymerase alpha subunit C-terminal" evidence="2">
    <location>
        <begin position="4"/>
        <end position="57"/>
    </location>
</feature>
<protein>
    <recommendedName>
        <fullName evidence="2">RNA polymerase alpha subunit C-terminal domain-containing protein</fullName>
    </recommendedName>
</protein>
<dbReference type="InterPro" id="IPR011260">
    <property type="entry name" value="RNAP_asu_C"/>
</dbReference>
<name>A0ABT1SEG6_9FIRM</name>
<sequence>MRRISIRTLDISTRTRNALLRSKIEYLDDLVNMSDKDIMLKTPIGEKGIKEVRAVIKKYQEENRSNCIEIEGVVETNVDHQTFLDKFIEWVEINGWSFGGITREVNEEGDSVVSNKLSEIKERALWQNNDSTLRHDPNETDIKIANKNFEDLEEEVYGNAQAKDRYKRIADRREFTITKIGIIEKILYCWLVTLGLIFLAFLIQLYMPTKKEGYVTFRDLPPDLGCMQVIYEKDIRGTIKVYESFIAIPYWSHIKEGDYIKIISNPFFERVEVNQKVVNLE</sequence>